<keyword evidence="3" id="KW-1185">Reference proteome</keyword>
<dbReference type="Proteomes" id="UP000321034">
    <property type="component" value="Unassembled WGS sequence"/>
</dbReference>
<feature type="transmembrane region" description="Helical" evidence="1">
    <location>
        <begin position="71"/>
        <end position="96"/>
    </location>
</feature>
<name>A0A5C8I2D2_9MICO</name>
<keyword evidence="1" id="KW-0812">Transmembrane</keyword>
<keyword evidence="1" id="KW-1133">Transmembrane helix</keyword>
<feature type="transmembrane region" description="Helical" evidence="1">
    <location>
        <begin position="103"/>
        <end position="127"/>
    </location>
</feature>
<evidence type="ECO:0000256" key="1">
    <source>
        <dbReference type="SAM" id="Phobius"/>
    </source>
</evidence>
<dbReference type="EMBL" id="VRSV01000001">
    <property type="protein sequence ID" value="TXK12053.1"/>
    <property type="molecule type" value="Genomic_DNA"/>
</dbReference>
<keyword evidence="1" id="KW-0472">Membrane</keyword>
<dbReference type="OrthoDB" id="5080865at2"/>
<reference evidence="2 3" key="1">
    <citation type="submission" date="2019-08" db="EMBL/GenBank/DDBJ databases">
        <authorList>
            <person name="Dong K."/>
        </authorList>
    </citation>
    <scope>NUCLEOTIDE SEQUENCE [LARGE SCALE GENOMIC DNA]</scope>
    <source>
        <strain evidence="2 3">JCM14558</strain>
    </source>
</reference>
<dbReference type="AlphaFoldDB" id="A0A5C8I2D2"/>
<sequence length="129" mass="13814">MTFSMPPSSYRTLSPERASRRAPRVWDVALTVVLLVLLTLFALAASYAGFLLAMASDACATVSCDVETMNVGLWFGVISPWAVLLLSVVAAVVLLVRQRLAFWVPLTGAALMVALWFVAAAIVGSAVRQ</sequence>
<gene>
    <name evidence="2" type="ORF">FVP77_00730</name>
</gene>
<proteinExistence type="predicted"/>
<organism evidence="2 3">
    <name type="scientific">Microbacterium hatanonis</name>
    <dbReference type="NCBI Taxonomy" id="404366"/>
    <lineage>
        <taxon>Bacteria</taxon>
        <taxon>Bacillati</taxon>
        <taxon>Actinomycetota</taxon>
        <taxon>Actinomycetes</taxon>
        <taxon>Micrococcales</taxon>
        <taxon>Microbacteriaceae</taxon>
        <taxon>Microbacterium</taxon>
    </lineage>
</organism>
<comment type="caution">
    <text evidence="2">The sequence shown here is derived from an EMBL/GenBank/DDBJ whole genome shotgun (WGS) entry which is preliminary data.</text>
</comment>
<accession>A0A5C8I2D2</accession>
<protein>
    <submittedName>
        <fullName evidence="2">Uncharacterized protein</fullName>
    </submittedName>
</protein>
<evidence type="ECO:0000313" key="2">
    <source>
        <dbReference type="EMBL" id="TXK12053.1"/>
    </source>
</evidence>
<evidence type="ECO:0000313" key="3">
    <source>
        <dbReference type="Proteomes" id="UP000321034"/>
    </source>
</evidence>